<dbReference type="PANTHER" id="PTHR15577:SF2">
    <property type="entry name" value="ZINC FINGER PROTEIN 318"/>
    <property type="match status" value="1"/>
</dbReference>
<name>A0A6J1V071_9SAUR</name>
<accession>A0A6J1V071</accession>
<dbReference type="GeneID" id="113420777"/>
<feature type="compositionally biased region" description="Low complexity" evidence="2">
    <location>
        <begin position="13"/>
        <end position="26"/>
    </location>
</feature>
<feature type="compositionally biased region" description="Basic and acidic residues" evidence="2">
    <location>
        <begin position="69"/>
        <end position="83"/>
    </location>
</feature>
<dbReference type="GO" id="GO:0045893">
    <property type="term" value="P:positive regulation of DNA-templated transcription"/>
    <property type="evidence" value="ECO:0007669"/>
    <property type="project" value="TreeGrafter"/>
</dbReference>
<dbReference type="KEGG" id="nss:113420777"/>
<reference evidence="4" key="1">
    <citation type="submission" date="2025-08" db="UniProtKB">
        <authorList>
            <consortium name="RefSeq"/>
        </authorList>
    </citation>
    <scope>IDENTIFICATION</scope>
</reference>
<feature type="region of interest" description="Disordered" evidence="2">
    <location>
        <begin position="660"/>
        <end position="679"/>
    </location>
</feature>
<feature type="region of interest" description="Disordered" evidence="2">
    <location>
        <begin position="245"/>
        <end position="319"/>
    </location>
</feature>
<feature type="coiled-coil region" evidence="1">
    <location>
        <begin position="740"/>
        <end position="774"/>
    </location>
</feature>
<sequence>MRAQRSRLGSIDSYRGCGPRSRSPSPRGHRSYHHHHHHRSPPSRRSSHRSYRSPSPRHFSRRYSPSYSPRERSRSPCRRSESSVEKFLRAVVENGQDGIGTNSPANSLSNVNRDDLADGQVFSRALSHPRNLDRGFFREENPSRPFSMRHDEDSYNRDIFIAQLDRSINSEFLQHQSRENKRGGEQESKYFQYDRKDRLFDESIKSRALLAETEKYCKQSLNRSPSLIYMDEDFCKLERIRRKREEDLRSSNISTDNPILDSANQEQSSESRHHSRSEKTSAVPFKSILKKRSDDSSIQVSGNFSKGKKPPESASESVNQYRDFLQPHERASQDGSGFSCILGTTTDSTYVPEKILDPFPDNIEDEEKFLYGDDDGDSNNCLYSQKIMMSEKKEPVSEKVNSLPPAKPENLEQSVKPENLEQSVKPENLEQSVKPENLEQSVKPENLEQSRVEYEKIRDLLKTIGLDIGMAEIDKLAARTEERLHGKKTAFSHHHSVVNHKAKLWERQKHSLSSSDSFPSPEAVSPVLKSDYNNIAISGQNKPTDMCKQSGVPAFLIPSAPPSFLPPPGPISGFCHNVPYVSSFTPTQFFPNSAALPALPVYDVYQHNMGYTTSDWSAQQVGSVCPNKPEVAMLRNKCTNPNLRIIKTITISNSKQLQDASTTAPSCQQPQLSKSSKKKARRRIKVSSVELKVIDERRKLELEKESQHKKLFYLKIELDRLSKLQVEMLQKKRKEEDPLLVELSRVKENTANKVAELETNMKALKEKQGELDKVIHSLKMNHFKKDQKLSSEDNPQKNPQSEERTFNSI</sequence>
<dbReference type="AlphaFoldDB" id="A0A6J1V071"/>
<gene>
    <name evidence="4" type="primary">LOC113420777</name>
</gene>
<feature type="compositionally biased region" description="Polar residues" evidence="2">
    <location>
        <begin position="660"/>
        <end position="672"/>
    </location>
</feature>
<dbReference type="GO" id="GO:0045892">
    <property type="term" value="P:negative regulation of DNA-templated transcription"/>
    <property type="evidence" value="ECO:0007669"/>
    <property type="project" value="TreeGrafter"/>
</dbReference>
<dbReference type="InterPro" id="IPR055309">
    <property type="entry name" value="Znf318-like"/>
</dbReference>
<keyword evidence="3" id="KW-1185">Reference proteome</keyword>
<evidence type="ECO:0000256" key="1">
    <source>
        <dbReference type="SAM" id="Coils"/>
    </source>
</evidence>
<dbReference type="GO" id="GO:0005654">
    <property type="term" value="C:nucleoplasm"/>
    <property type="evidence" value="ECO:0007669"/>
    <property type="project" value="TreeGrafter"/>
</dbReference>
<keyword evidence="1" id="KW-0175">Coiled coil</keyword>
<dbReference type="RefSeq" id="XP_026536652.1">
    <property type="nucleotide sequence ID" value="XM_026680867.1"/>
</dbReference>
<feature type="region of interest" description="Disordered" evidence="2">
    <location>
        <begin position="783"/>
        <end position="809"/>
    </location>
</feature>
<feature type="region of interest" description="Disordered" evidence="2">
    <location>
        <begin position="392"/>
        <end position="445"/>
    </location>
</feature>
<feature type="compositionally biased region" description="Basic residues" evidence="2">
    <location>
        <begin position="27"/>
        <end position="51"/>
    </location>
</feature>
<organism evidence="3 4">
    <name type="scientific">Notechis scutatus</name>
    <name type="common">mainland tiger snake</name>
    <dbReference type="NCBI Taxonomy" id="8663"/>
    <lineage>
        <taxon>Eukaryota</taxon>
        <taxon>Metazoa</taxon>
        <taxon>Chordata</taxon>
        <taxon>Craniata</taxon>
        <taxon>Vertebrata</taxon>
        <taxon>Euteleostomi</taxon>
        <taxon>Lepidosauria</taxon>
        <taxon>Squamata</taxon>
        <taxon>Bifurcata</taxon>
        <taxon>Unidentata</taxon>
        <taxon>Episquamata</taxon>
        <taxon>Toxicofera</taxon>
        <taxon>Serpentes</taxon>
        <taxon>Colubroidea</taxon>
        <taxon>Elapidae</taxon>
        <taxon>Hydrophiinae</taxon>
        <taxon>Notechis</taxon>
    </lineage>
</organism>
<dbReference type="PANTHER" id="PTHR15577">
    <property type="entry name" value="ZINC FINGER CONTAINING PROTEIN"/>
    <property type="match status" value="1"/>
</dbReference>
<protein>
    <submittedName>
        <fullName evidence="4">Zinc finger protein 318-like isoform X1</fullName>
    </submittedName>
</protein>
<proteinExistence type="predicted"/>
<feature type="region of interest" description="Disordered" evidence="2">
    <location>
        <begin position="1"/>
        <end position="83"/>
    </location>
</feature>
<dbReference type="Proteomes" id="UP000504612">
    <property type="component" value="Unplaced"/>
</dbReference>
<feature type="compositionally biased region" description="Low complexity" evidence="2">
    <location>
        <begin position="52"/>
        <end position="68"/>
    </location>
</feature>
<evidence type="ECO:0000313" key="3">
    <source>
        <dbReference type="Proteomes" id="UP000504612"/>
    </source>
</evidence>
<evidence type="ECO:0000256" key="2">
    <source>
        <dbReference type="SAM" id="MobiDB-lite"/>
    </source>
</evidence>
<evidence type="ECO:0000313" key="4">
    <source>
        <dbReference type="RefSeq" id="XP_026536652.1"/>
    </source>
</evidence>